<sequence length="83" mass="9458">MPIQQKAYALIGRPVGISLMDGTGVSGVLCSVYGGSIYVIEYLYHTQFATKHYRFDQVRDIMPFPHCQQPHPQPPVYHPHPLY</sequence>
<reference evidence="2" key="1">
    <citation type="submission" date="2016-05" db="EMBL/GenBank/DDBJ databases">
        <title>Paenibacillus oryzae. sp. nov., isolated from the rice root.</title>
        <authorList>
            <person name="Zhang J."/>
            <person name="Zhang X."/>
        </authorList>
    </citation>
    <scope>NUCLEOTIDE SEQUENCE [LARGE SCALE GENOMIC DNA]</scope>
    <source>
        <strain evidence="2">KCTC13222</strain>
    </source>
</reference>
<comment type="caution">
    <text evidence="1">The sequence shown here is derived from an EMBL/GenBank/DDBJ whole genome shotgun (WGS) entry which is preliminary data.</text>
</comment>
<dbReference type="RefSeq" id="WP_065858892.1">
    <property type="nucleotide sequence ID" value="NZ_LYPC01000030.1"/>
</dbReference>
<dbReference type="Proteomes" id="UP000093309">
    <property type="component" value="Unassembled WGS sequence"/>
</dbReference>
<dbReference type="STRING" id="512399.A8709_22150"/>
<dbReference type="AlphaFoldDB" id="A0A1C0ZR77"/>
<evidence type="ECO:0000313" key="1">
    <source>
        <dbReference type="EMBL" id="OCT10555.1"/>
    </source>
</evidence>
<name>A0A1C0ZR77_9BACL</name>
<accession>A0A1C0ZR77</accession>
<dbReference type="OrthoDB" id="1911337at2"/>
<proteinExistence type="predicted"/>
<gene>
    <name evidence="1" type="ORF">A8709_22150</name>
</gene>
<dbReference type="EMBL" id="LYPC01000030">
    <property type="protein sequence ID" value="OCT10555.1"/>
    <property type="molecule type" value="Genomic_DNA"/>
</dbReference>
<protein>
    <submittedName>
        <fullName evidence="1">Uncharacterized protein</fullName>
    </submittedName>
</protein>
<evidence type="ECO:0000313" key="2">
    <source>
        <dbReference type="Proteomes" id="UP000093309"/>
    </source>
</evidence>
<keyword evidence="2" id="KW-1185">Reference proteome</keyword>
<organism evidence="1 2">
    <name type="scientific">Paenibacillus pectinilyticus</name>
    <dbReference type="NCBI Taxonomy" id="512399"/>
    <lineage>
        <taxon>Bacteria</taxon>
        <taxon>Bacillati</taxon>
        <taxon>Bacillota</taxon>
        <taxon>Bacilli</taxon>
        <taxon>Bacillales</taxon>
        <taxon>Paenibacillaceae</taxon>
        <taxon>Paenibacillus</taxon>
    </lineage>
</organism>